<protein>
    <submittedName>
        <fullName evidence="1">Uncharacterized protein</fullName>
    </submittedName>
</protein>
<reference evidence="1" key="1">
    <citation type="journal article" date="2014" name="Front. Microbiol.">
        <title>High frequency of phylogenetically diverse reductive dehalogenase-homologous genes in deep subseafloor sedimentary metagenomes.</title>
        <authorList>
            <person name="Kawai M."/>
            <person name="Futagami T."/>
            <person name="Toyoda A."/>
            <person name="Takaki Y."/>
            <person name="Nishi S."/>
            <person name="Hori S."/>
            <person name="Arai W."/>
            <person name="Tsubouchi T."/>
            <person name="Morono Y."/>
            <person name="Uchiyama I."/>
            <person name="Ito T."/>
            <person name="Fujiyama A."/>
            <person name="Inagaki F."/>
            <person name="Takami H."/>
        </authorList>
    </citation>
    <scope>NUCLEOTIDE SEQUENCE</scope>
    <source>
        <strain evidence="1">Expedition CK06-06</strain>
    </source>
</reference>
<comment type="caution">
    <text evidence="1">The sequence shown here is derived from an EMBL/GenBank/DDBJ whole genome shotgun (WGS) entry which is preliminary data.</text>
</comment>
<proteinExistence type="predicted"/>
<name>X0SSD3_9ZZZZ</name>
<feature type="non-terminal residue" evidence="1">
    <location>
        <position position="72"/>
    </location>
</feature>
<gene>
    <name evidence="1" type="ORF">S01H1_11373</name>
</gene>
<accession>X0SSD3</accession>
<dbReference type="AlphaFoldDB" id="X0SSD3"/>
<evidence type="ECO:0000313" key="1">
    <source>
        <dbReference type="EMBL" id="GAF78837.1"/>
    </source>
</evidence>
<dbReference type="EMBL" id="BARS01005796">
    <property type="protein sequence ID" value="GAF78837.1"/>
    <property type="molecule type" value="Genomic_DNA"/>
</dbReference>
<organism evidence="1">
    <name type="scientific">marine sediment metagenome</name>
    <dbReference type="NCBI Taxonomy" id="412755"/>
    <lineage>
        <taxon>unclassified sequences</taxon>
        <taxon>metagenomes</taxon>
        <taxon>ecological metagenomes</taxon>
    </lineage>
</organism>
<sequence length="72" mass="8183">MGLKYVLSFPTTNLLRTQHNINRLEGNESMAHYDKGHPDQAREEPKKSIYLVNVGDDTPDIEIEAAIITLEM</sequence>